<feature type="region of interest" description="Disordered" evidence="3">
    <location>
        <begin position="192"/>
        <end position="211"/>
    </location>
</feature>
<feature type="domain" description="Transposase Helix-turn-helix" evidence="5">
    <location>
        <begin position="42"/>
        <end position="87"/>
    </location>
</feature>
<protein>
    <submittedName>
        <fullName evidence="6">IS5 family transposase</fullName>
    </submittedName>
</protein>
<comment type="caution">
    <text evidence="6">The sequence shown here is derived from an EMBL/GenBank/DDBJ whole genome shotgun (WGS) entry which is preliminary data.</text>
</comment>
<organism evidence="6 7">
    <name type="scientific">Planobispora longispora</name>
    <dbReference type="NCBI Taxonomy" id="28887"/>
    <lineage>
        <taxon>Bacteria</taxon>
        <taxon>Bacillati</taxon>
        <taxon>Actinomycetota</taxon>
        <taxon>Actinomycetes</taxon>
        <taxon>Streptosporangiales</taxon>
        <taxon>Streptosporangiaceae</taxon>
        <taxon>Planobispora</taxon>
    </lineage>
</organism>
<evidence type="ECO:0000256" key="1">
    <source>
        <dbReference type="ARBA" id="ARBA00001968"/>
    </source>
</evidence>
<feature type="domain" description="DDE Tnp4" evidence="4">
    <location>
        <begin position="109"/>
        <end position="257"/>
    </location>
</feature>
<evidence type="ECO:0000313" key="7">
    <source>
        <dbReference type="Proteomes" id="UP000616724"/>
    </source>
</evidence>
<dbReference type="InterPro" id="IPR027806">
    <property type="entry name" value="HARBI1_dom"/>
</dbReference>
<keyword evidence="7" id="KW-1185">Reference proteome</keyword>
<evidence type="ECO:0000313" key="6">
    <source>
        <dbReference type="EMBL" id="GIH81200.1"/>
    </source>
</evidence>
<dbReference type="Pfam" id="PF13613">
    <property type="entry name" value="HTH_Tnp_4"/>
    <property type="match status" value="1"/>
</dbReference>
<evidence type="ECO:0000259" key="5">
    <source>
        <dbReference type="Pfam" id="PF13613"/>
    </source>
</evidence>
<evidence type="ECO:0000259" key="4">
    <source>
        <dbReference type="Pfam" id="PF13359"/>
    </source>
</evidence>
<reference evidence="6 7" key="1">
    <citation type="submission" date="2021-01" db="EMBL/GenBank/DDBJ databases">
        <title>Whole genome shotgun sequence of Planobispora longispora NBRC 13918.</title>
        <authorList>
            <person name="Komaki H."/>
            <person name="Tamura T."/>
        </authorList>
    </citation>
    <scope>NUCLEOTIDE SEQUENCE [LARGE SCALE GENOMIC DNA]</scope>
    <source>
        <strain evidence="6 7">NBRC 13918</strain>
    </source>
</reference>
<evidence type="ECO:0000256" key="2">
    <source>
        <dbReference type="ARBA" id="ARBA00022723"/>
    </source>
</evidence>
<name>A0A8J3W9N9_9ACTN</name>
<dbReference type="Proteomes" id="UP000616724">
    <property type="component" value="Unassembled WGS sequence"/>
</dbReference>
<evidence type="ECO:0000256" key="3">
    <source>
        <dbReference type="SAM" id="MobiDB-lite"/>
    </source>
</evidence>
<dbReference type="GO" id="GO:0046872">
    <property type="term" value="F:metal ion binding"/>
    <property type="evidence" value="ECO:0007669"/>
    <property type="project" value="UniProtKB-KW"/>
</dbReference>
<dbReference type="InterPro" id="IPR027805">
    <property type="entry name" value="Transposase_HTH_dom"/>
</dbReference>
<keyword evidence="2" id="KW-0479">Metal-binding</keyword>
<proteinExistence type="predicted"/>
<dbReference type="EMBL" id="BOOH01000070">
    <property type="protein sequence ID" value="GIH81200.1"/>
    <property type="molecule type" value="Genomic_DNA"/>
</dbReference>
<accession>A0A8J3W9N9</accession>
<comment type="cofactor">
    <cofactor evidence="1">
        <name>a divalent metal cation</name>
        <dbReference type="ChEBI" id="CHEBI:60240"/>
    </cofactor>
</comment>
<dbReference type="AlphaFoldDB" id="A0A8J3W9N9"/>
<feature type="compositionally biased region" description="Basic residues" evidence="3">
    <location>
        <begin position="196"/>
        <end position="211"/>
    </location>
</feature>
<sequence length="267" mass="29355">MPQPGASLLSYPAAIALSNRTLVRLAELIRTHRAQRRSRWRRLGPGQQALLVLAHLRNGDTYARLAGGFAIGTTTAWRYVREAVDLVTALADDVHTAARKASRLAYAVLDGTLIGIDRLADDRPYYSGKHHRHGVNVQFLADPAGRLVWASPALPGAVHDLTAARRTGLIDALTGAGVQVFADQGYQGAGGTIRTPFKRHRHRPRLSRNQRSVNRAHARIRAIGERAAATLKAWKVLVRLRCCPRRATAIVQAILVLQLIEEDRYSG</sequence>
<gene>
    <name evidence="6" type="ORF">Plo01_76290</name>
</gene>
<dbReference type="Pfam" id="PF13359">
    <property type="entry name" value="DDE_Tnp_4"/>
    <property type="match status" value="1"/>
</dbReference>